<evidence type="ECO:0000256" key="5">
    <source>
        <dbReference type="SAM" id="MobiDB-lite"/>
    </source>
</evidence>
<dbReference type="Pfam" id="PF13520">
    <property type="entry name" value="AA_permease_2"/>
    <property type="match status" value="1"/>
</dbReference>
<feature type="region of interest" description="Disordered" evidence="5">
    <location>
        <begin position="701"/>
        <end position="763"/>
    </location>
</feature>
<keyword evidence="3 6" id="KW-1133">Transmembrane helix</keyword>
<feature type="transmembrane region" description="Helical" evidence="6">
    <location>
        <begin position="561"/>
        <end position="586"/>
    </location>
</feature>
<keyword evidence="2 6" id="KW-0812">Transmembrane</keyword>
<dbReference type="InterPro" id="IPR002293">
    <property type="entry name" value="AA/rel_permease1"/>
</dbReference>
<dbReference type="GO" id="GO:0016020">
    <property type="term" value="C:membrane"/>
    <property type="evidence" value="ECO:0007669"/>
    <property type="project" value="UniProtKB-SubCell"/>
</dbReference>
<organism evidence="7 8">
    <name type="scientific">Lasiosphaeria ovina</name>
    <dbReference type="NCBI Taxonomy" id="92902"/>
    <lineage>
        <taxon>Eukaryota</taxon>
        <taxon>Fungi</taxon>
        <taxon>Dikarya</taxon>
        <taxon>Ascomycota</taxon>
        <taxon>Pezizomycotina</taxon>
        <taxon>Sordariomycetes</taxon>
        <taxon>Sordariomycetidae</taxon>
        <taxon>Sordariales</taxon>
        <taxon>Lasiosphaeriaceae</taxon>
        <taxon>Lasiosphaeria</taxon>
    </lineage>
</organism>
<protein>
    <submittedName>
        <fullName evidence="7">Amino acid permease-domain-containing protein</fullName>
    </submittedName>
</protein>
<feature type="transmembrane region" description="Helical" evidence="6">
    <location>
        <begin position="339"/>
        <end position="361"/>
    </location>
</feature>
<feature type="region of interest" description="Disordered" evidence="5">
    <location>
        <begin position="650"/>
        <end position="669"/>
    </location>
</feature>
<proteinExistence type="predicted"/>
<evidence type="ECO:0000313" key="7">
    <source>
        <dbReference type="EMBL" id="KAK3366786.1"/>
    </source>
</evidence>
<feature type="region of interest" description="Disordered" evidence="5">
    <location>
        <begin position="1"/>
        <end position="35"/>
    </location>
</feature>
<evidence type="ECO:0000313" key="8">
    <source>
        <dbReference type="Proteomes" id="UP001287356"/>
    </source>
</evidence>
<feature type="transmembrane region" description="Helical" evidence="6">
    <location>
        <begin position="392"/>
        <end position="413"/>
    </location>
</feature>
<feature type="transmembrane region" description="Helical" evidence="6">
    <location>
        <begin position="499"/>
        <end position="522"/>
    </location>
</feature>
<dbReference type="EMBL" id="JAULSN010000007">
    <property type="protein sequence ID" value="KAK3366786.1"/>
    <property type="molecule type" value="Genomic_DNA"/>
</dbReference>
<dbReference type="AlphaFoldDB" id="A0AAE0JYN4"/>
<gene>
    <name evidence="7" type="ORF">B0T24DRAFT_368238</name>
</gene>
<feature type="transmembrane region" description="Helical" evidence="6">
    <location>
        <begin position="467"/>
        <end position="487"/>
    </location>
</feature>
<feature type="compositionally biased region" description="Low complexity" evidence="5">
    <location>
        <begin position="22"/>
        <end position="35"/>
    </location>
</feature>
<feature type="transmembrane region" description="Helical" evidence="6">
    <location>
        <begin position="105"/>
        <end position="123"/>
    </location>
</feature>
<feature type="transmembrane region" description="Helical" evidence="6">
    <location>
        <begin position="208"/>
        <end position="226"/>
    </location>
</feature>
<feature type="transmembrane region" description="Helical" evidence="6">
    <location>
        <begin position="232"/>
        <end position="256"/>
    </location>
</feature>
<evidence type="ECO:0000256" key="4">
    <source>
        <dbReference type="ARBA" id="ARBA00023136"/>
    </source>
</evidence>
<evidence type="ECO:0000256" key="2">
    <source>
        <dbReference type="ARBA" id="ARBA00022692"/>
    </source>
</evidence>
<feature type="compositionally biased region" description="Low complexity" evidence="5">
    <location>
        <begin position="713"/>
        <end position="732"/>
    </location>
</feature>
<keyword evidence="4 6" id="KW-0472">Membrane</keyword>
<sequence length="763" mass="83542">MASPSSSSPVPAAGQHGPVHVPAAGQHQLGPAAAGQPALGYQSDVLEELNRTTNQAAVVTDAPDERFRLGFFDTTCMVINRIIGTGIFNSPTAVMQGTKSAGGALLLWFFGIFYGLAGTHMYIEYGLTIPRYVIDGIEQAVPRSGGDLHYLQYVYRWIYYKKNTVVLSGVLFGISFICIGNMASNCINFGVRVLQAAHPEEVPDNGRIRAVAIAAAAFACIIHAVSRRGGIWLNNLLAIVKVGILLVIVATTLAVVGKGIRDKDGNLVPNVFSQNLDPKVAFKPPVDPAKNPANAIYQEGTANGYAAAFLSIIFAYSGFDQANYVLGEIARPRRTYPRAAAFGMVLVSVLYMVVNICYMVVVPAFEQSHDVVALLFFRKTFGFAGEYTADRIFNAFLALSSFGNVIVMTYTAARMKQEIAKQGFIPFPKFFGQNDDLSIGRLVLHLRKKGWKLQFLSPENHQEATPVGALVLHLLSCLVLIFATYNIQADDAYDLLAGLIAYLTTAFFGFFLALGILILRIWDPPATEPAKTKDYLVAHANGLADDSPVRKTWTEMTDKSIYAWLSVVCAIIYLAGNGFPLIASWIPTTADFATSTVAWWVVPTVSWAVLGFATLWWFGFLAGANYRERHQQKTLVYEIRPEFEWAEPAAAAGAQHAADGDSVDGDGELRQRHGGKILVHETVLFRWEGDENDMFGPMPGDTMFGGPTMMGAQPPMQQQQQQQQQQRQQQQHAPPPPRVPDEFDDFGPMPPTAANVHQGYSPW</sequence>
<comment type="caution">
    <text evidence="7">The sequence shown here is derived from an EMBL/GenBank/DDBJ whole genome shotgun (WGS) entry which is preliminary data.</text>
</comment>
<evidence type="ECO:0000256" key="3">
    <source>
        <dbReference type="ARBA" id="ARBA00022989"/>
    </source>
</evidence>
<comment type="subcellular location">
    <subcellularLocation>
        <location evidence="1">Membrane</location>
        <topology evidence="1">Multi-pass membrane protein</topology>
    </subcellularLocation>
</comment>
<evidence type="ECO:0000256" key="1">
    <source>
        <dbReference type="ARBA" id="ARBA00004141"/>
    </source>
</evidence>
<reference evidence="7" key="2">
    <citation type="submission" date="2023-06" db="EMBL/GenBank/DDBJ databases">
        <authorList>
            <consortium name="Lawrence Berkeley National Laboratory"/>
            <person name="Haridas S."/>
            <person name="Hensen N."/>
            <person name="Bonometti L."/>
            <person name="Westerberg I."/>
            <person name="Brannstrom I.O."/>
            <person name="Guillou S."/>
            <person name="Cros-Aarteil S."/>
            <person name="Calhoun S."/>
            <person name="Kuo A."/>
            <person name="Mondo S."/>
            <person name="Pangilinan J."/>
            <person name="Riley R."/>
            <person name="Labutti K."/>
            <person name="Andreopoulos B."/>
            <person name="Lipzen A."/>
            <person name="Chen C."/>
            <person name="Yanf M."/>
            <person name="Daum C."/>
            <person name="Ng V."/>
            <person name="Clum A."/>
            <person name="Steindorff A."/>
            <person name="Ohm R."/>
            <person name="Martin F."/>
            <person name="Silar P."/>
            <person name="Natvig D."/>
            <person name="Lalanne C."/>
            <person name="Gautier V."/>
            <person name="Ament-Velasquez S.L."/>
            <person name="Kruys A."/>
            <person name="Hutchinson M.I."/>
            <person name="Powell A.J."/>
            <person name="Barry K."/>
            <person name="Miller A.N."/>
            <person name="Grigoriev I.V."/>
            <person name="Debuchy R."/>
            <person name="Gladieux P."/>
            <person name="Thoren M.H."/>
            <person name="Johannesson H."/>
        </authorList>
    </citation>
    <scope>NUCLEOTIDE SEQUENCE</scope>
    <source>
        <strain evidence="7">CBS 958.72</strain>
    </source>
</reference>
<evidence type="ECO:0000256" key="6">
    <source>
        <dbReference type="SAM" id="Phobius"/>
    </source>
</evidence>
<feature type="transmembrane region" description="Helical" evidence="6">
    <location>
        <begin position="598"/>
        <end position="623"/>
    </location>
</feature>
<keyword evidence="8" id="KW-1185">Reference proteome</keyword>
<dbReference type="GO" id="GO:0015179">
    <property type="term" value="F:L-amino acid transmembrane transporter activity"/>
    <property type="evidence" value="ECO:0007669"/>
    <property type="project" value="TreeGrafter"/>
</dbReference>
<dbReference type="PANTHER" id="PTHR11785">
    <property type="entry name" value="AMINO ACID TRANSPORTER"/>
    <property type="match status" value="1"/>
</dbReference>
<dbReference type="PANTHER" id="PTHR11785:SF353">
    <property type="entry name" value="METHIONINE TRANSPORTER (EUROFUNG)"/>
    <property type="match status" value="1"/>
</dbReference>
<reference evidence="7" key="1">
    <citation type="journal article" date="2023" name="Mol. Phylogenet. Evol.">
        <title>Genome-scale phylogeny and comparative genomics of the fungal order Sordariales.</title>
        <authorList>
            <person name="Hensen N."/>
            <person name="Bonometti L."/>
            <person name="Westerberg I."/>
            <person name="Brannstrom I.O."/>
            <person name="Guillou S."/>
            <person name="Cros-Aarteil S."/>
            <person name="Calhoun S."/>
            <person name="Haridas S."/>
            <person name="Kuo A."/>
            <person name="Mondo S."/>
            <person name="Pangilinan J."/>
            <person name="Riley R."/>
            <person name="LaButti K."/>
            <person name="Andreopoulos B."/>
            <person name="Lipzen A."/>
            <person name="Chen C."/>
            <person name="Yan M."/>
            <person name="Daum C."/>
            <person name="Ng V."/>
            <person name="Clum A."/>
            <person name="Steindorff A."/>
            <person name="Ohm R.A."/>
            <person name="Martin F."/>
            <person name="Silar P."/>
            <person name="Natvig D.O."/>
            <person name="Lalanne C."/>
            <person name="Gautier V."/>
            <person name="Ament-Velasquez S.L."/>
            <person name="Kruys A."/>
            <person name="Hutchinson M.I."/>
            <person name="Powell A.J."/>
            <person name="Barry K."/>
            <person name="Miller A.N."/>
            <person name="Grigoriev I.V."/>
            <person name="Debuchy R."/>
            <person name="Gladieux P."/>
            <person name="Hiltunen Thoren M."/>
            <person name="Johannesson H."/>
        </authorList>
    </citation>
    <scope>NUCLEOTIDE SEQUENCE</scope>
    <source>
        <strain evidence="7">CBS 958.72</strain>
    </source>
</reference>
<feature type="transmembrane region" description="Helical" evidence="6">
    <location>
        <begin position="165"/>
        <end position="187"/>
    </location>
</feature>
<dbReference type="Gene3D" id="1.20.1740.10">
    <property type="entry name" value="Amino acid/polyamine transporter I"/>
    <property type="match status" value="1"/>
</dbReference>
<dbReference type="Proteomes" id="UP001287356">
    <property type="component" value="Unassembled WGS sequence"/>
</dbReference>
<name>A0AAE0JYN4_9PEZI</name>
<feature type="compositionally biased region" description="Low complexity" evidence="5">
    <location>
        <begin position="1"/>
        <end position="13"/>
    </location>
</feature>
<accession>A0AAE0JYN4</accession>
<dbReference type="InterPro" id="IPR050598">
    <property type="entry name" value="AminoAcid_Transporter"/>
</dbReference>